<dbReference type="PANTHER" id="PTHR32243">
    <property type="entry name" value="MALTOSE TRANSPORT SYSTEM PERMEASE-RELATED"/>
    <property type="match status" value="1"/>
</dbReference>
<comment type="subcellular location">
    <subcellularLocation>
        <location evidence="1 7">Cell membrane</location>
        <topology evidence="1 7">Multi-pass membrane protein</topology>
    </subcellularLocation>
</comment>
<evidence type="ECO:0000256" key="3">
    <source>
        <dbReference type="ARBA" id="ARBA00022475"/>
    </source>
</evidence>
<feature type="transmembrane region" description="Helical" evidence="7">
    <location>
        <begin position="192"/>
        <end position="214"/>
    </location>
</feature>
<gene>
    <name evidence="9" type="ORF">PSAB_09125</name>
</gene>
<accession>X4ZH92</accession>
<evidence type="ECO:0000313" key="9">
    <source>
        <dbReference type="EMBL" id="AHV96757.1"/>
    </source>
</evidence>
<evidence type="ECO:0000256" key="2">
    <source>
        <dbReference type="ARBA" id="ARBA00022448"/>
    </source>
</evidence>
<evidence type="ECO:0000256" key="1">
    <source>
        <dbReference type="ARBA" id="ARBA00004651"/>
    </source>
</evidence>
<reference evidence="9 10" key="1">
    <citation type="journal article" date="2014" name="PLoS Genet.">
        <title>Comparative Genomic Analysis of N2-Fixing and Non-N2-Fixing Paenibacillus spp.: Organization, Evolution and Expression of the Nitrogen Fixation Genes.</title>
        <authorList>
            <person name="Xie J.B."/>
            <person name="Du Z."/>
            <person name="Bai L."/>
            <person name="Tian C."/>
            <person name="Zhang Y."/>
            <person name="Xie J.Y."/>
            <person name="Wang T."/>
            <person name="Liu X."/>
            <person name="Chen X."/>
            <person name="Cheng Q."/>
            <person name="Chen S."/>
            <person name="Li J."/>
        </authorList>
    </citation>
    <scope>NUCLEOTIDE SEQUENCE [LARGE SCALE GENOMIC DNA]</scope>
    <source>
        <strain evidence="9 10">T27</strain>
    </source>
</reference>
<keyword evidence="3" id="KW-1003">Cell membrane</keyword>
<dbReference type="eggNOG" id="COG0395">
    <property type="taxonomic scope" value="Bacteria"/>
</dbReference>
<dbReference type="EMBL" id="CP004078">
    <property type="protein sequence ID" value="AHV96757.1"/>
    <property type="molecule type" value="Genomic_DNA"/>
</dbReference>
<dbReference type="Proteomes" id="UP000019772">
    <property type="component" value="Chromosome"/>
</dbReference>
<keyword evidence="4 7" id="KW-0812">Transmembrane</keyword>
<keyword evidence="5 7" id="KW-1133">Transmembrane helix</keyword>
<feature type="domain" description="ABC transmembrane type-1" evidence="8">
    <location>
        <begin position="80"/>
        <end position="271"/>
    </location>
</feature>
<keyword evidence="2 7" id="KW-0813">Transport</keyword>
<evidence type="ECO:0000256" key="6">
    <source>
        <dbReference type="ARBA" id="ARBA00023136"/>
    </source>
</evidence>
<evidence type="ECO:0000256" key="7">
    <source>
        <dbReference type="RuleBase" id="RU363032"/>
    </source>
</evidence>
<dbReference type="GO" id="GO:0055085">
    <property type="term" value="P:transmembrane transport"/>
    <property type="evidence" value="ECO:0007669"/>
    <property type="project" value="InterPro"/>
</dbReference>
<comment type="similarity">
    <text evidence="7">Belongs to the binding-protein-dependent transport system permease family.</text>
</comment>
<keyword evidence="6 7" id="KW-0472">Membrane</keyword>
<dbReference type="InterPro" id="IPR050901">
    <property type="entry name" value="BP-dep_ABC_trans_perm"/>
</dbReference>
<feature type="transmembrane region" description="Helical" evidence="7">
    <location>
        <begin position="250"/>
        <end position="271"/>
    </location>
</feature>
<dbReference type="Pfam" id="PF00528">
    <property type="entry name" value="BPD_transp_1"/>
    <property type="match status" value="1"/>
</dbReference>
<dbReference type="SUPFAM" id="SSF161098">
    <property type="entry name" value="MetI-like"/>
    <property type="match status" value="1"/>
</dbReference>
<dbReference type="HOGENOM" id="CLU_016047_1_2_9"/>
<dbReference type="PROSITE" id="PS50928">
    <property type="entry name" value="ABC_TM1"/>
    <property type="match status" value="1"/>
</dbReference>
<dbReference type="PANTHER" id="PTHR32243:SF18">
    <property type="entry name" value="INNER MEMBRANE ABC TRANSPORTER PERMEASE PROTEIN YCJP"/>
    <property type="match status" value="1"/>
</dbReference>
<proteinExistence type="inferred from homology"/>
<keyword evidence="10" id="KW-1185">Reference proteome</keyword>
<feature type="transmembrane region" description="Helical" evidence="7">
    <location>
        <begin position="84"/>
        <end position="106"/>
    </location>
</feature>
<dbReference type="GO" id="GO:0005886">
    <property type="term" value="C:plasma membrane"/>
    <property type="evidence" value="ECO:0007669"/>
    <property type="project" value="UniProtKB-SubCell"/>
</dbReference>
<dbReference type="InterPro" id="IPR000515">
    <property type="entry name" value="MetI-like"/>
</dbReference>
<name>X4ZH92_9BACL</name>
<dbReference type="AlphaFoldDB" id="X4ZH92"/>
<feature type="transmembrane region" description="Helical" evidence="7">
    <location>
        <begin position="151"/>
        <end position="171"/>
    </location>
</feature>
<dbReference type="KEGG" id="psab:PSAB_09125"/>
<dbReference type="STRING" id="1268072.PSAB_09125"/>
<sequence length="286" mass="31465">MRKGERQLNKSIKKVLLFCGVALVMIFTVSPLVWACIISLSPGKELASLARHWLPDSFTLMNYKQVLSLSDNAASFKNSLLNSLIVASVTTLFSLIFGSLGAYAFARLRFRLKDRLAVIFLITQMVPSIAIALPMYLIFNRIGLLDTKSALVLANLSFTLPFIIWMMRAFFESIPKELEESAFVDGLGRFGALLRIILPISAPGLFAIGVFAYLNTWNEFNTALVLTGSSQSKTMPVVINEFLGRFSVDYGLMAASGIIGLLPPVLLTLFFQRYLVDGMTAGAVKG</sequence>
<dbReference type="InterPro" id="IPR035906">
    <property type="entry name" value="MetI-like_sf"/>
</dbReference>
<dbReference type="CDD" id="cd06261">
    <property type="entry name" value="TM_PBP2"/>
    <property type="match status" value="1"/>
</dbReference>
<dbReference type="PATRIC" id="fig|1268072.3.peg.1900"/>
<protein>
    <submittedName>
        <fullName evidence="9">Binding-protein-dependent transporters inner membrane component</fullName>
    </submittedName>
</protein>
<organism evidence="9 10">
    <name type="scientific">Paenibacillus sabinae T27</name>
    <dbReference type="NCBI Taxonomy" id="1268072"/>
    <lineage>
        <taxon>Bacteria</taxon>
        <taxon>Bacillati</taxon>
        <taxon>Bacillota</taxon>
        <taxon>Bacilli</taxon>
        <taxon>Bacillales</taxon>
        <taxon>Paenibacillaceae</taxon>
        <taxon>Paenibacillus</taxon>
    </lineage>
</organism>
<evidence type="ECO:0000256" key="5">
    <source>
        <dbReference type="ARBA" id="ARBA00022989"/>
    </source>
</evidence>
<evidence type="ECO:0000256" key="4">
    <source>
        <dbReference type="ARBA" id="ARBA00022692"/>
    </source>
</evidence>
<evidence type="ECO:0000259" key="8">
    <source>
        <dbReference type="PROSITE" id="PS50928"/>
    </source>
</evidence>
<feature type="transmembrane region" description="Helical" evidence="7">
    <location>
        <begin position="118"/>
        <end position="139"/>
    </location>
</feature>
<evidence type="ECO:0000313" key="10">
    <source>
        <dbReference type="Proteomes" id="UP000019772"/>
    </source>
</evidence>
<dbReference type="Gene3D" id="1.10.3720.10">
    <property type="entry name" value="MetI-like"/>
    <property type="match status" value="1"/>
</dbReference>